<dbReference type="Pfam" id="PF20684">
    <property type="entry name" value="Fung_rhodopsin"/>
    <property type="match status" value="1"/>
</dbReference>
<dbReference type="EMBL" id="MU001512">
    <property type="protein sequence ID" value="KAF2438545.1"/>
    <property type="molecule type" value="Genomic_DNA"/>
</dbReference>
<dbReference type="InterPro" id="IPR052337">
    <property type="entry name" value="SAT4-like"/>
</dbReference>
<comment type="caution">
    <text evidence="8">The sequence shown here is derived from an EMBL/GenBank/DDBJ whole genome shotgun (WGS) entry which is preliminary data.</text>
</comment>
<organism evidence="8 9">
    <name type="scientific">Karstenula rhodostoma CBS 690.94</name>
    <dbReference type="NCBI Taxonomy" id="1392251"/>
    <lineage>
        <taxon>Eukaryota</taxon>
        <taxon>Fungi</taxon>
        <taxon>Dikarya</taxon>
        <taxon>Ascomycota</taxon>
        <taxon>Pezizomycotina</taxon>
        <taxon>Dothideomycetes</taxon>
        <taxon>Pleosporomycetidae</taxon>
        <taxon>Pleosporales</taxon>
        <taxon>Massarineae</taxon>
        <taxon>Didymosphaeriaceae</taxon>
        <taxon>Karstenula</taxon>
    </lineage>
</organism>
<evidence type="ECO:0000313" key="8">
    <source>
        <dbReference type="EMBL" id="KAF2438545.1"/>
    </source>
</evidence>
<keyword evidence="3 6" id="KW-1133">Transmembrane helix</keyword>
<evidence type="ECO:0000259" key="7">
    <source>
        <dbReference type="Pfam" id="PF20684"/>
    </source>
</evidence>
<dbReference type="InterPro" id="IPR049326">
    <property type="entry name" value="Rhodopsin_dom_fungi"/>
</dbReference>
<sequence length="361" mass="40047">MTGTSKFDPAELAKLPAEYLQEDIGHRLLIVASVFIVLQPIFVCLFYVSRHLNKTLDGLECWLFIPMGYMGWCWPSLEAFMLQDPHMLITRSKIVKAVEFIDYEAITRSKLTILSLYLRIFSTRPYQIAAYLIATLIILTAIGAHISSLSICPPIAYQWDPTIPGGHCGNIMLAYQMVCVPNIATDIMMLLLPLPAVFKLRIGLAAKIGLLITFLTGSVGIVTSILRLDTFIHSAELLKDPTYKCIPTFTFVITEGGTYMIAACMPTLRPLKRRLLPNHSVTKLIDLTLSAFSVRTASNFSRRLPHQGGDLRTTPIKLDTSSKASDDLEFQSFSTTRLNDVGHLATTGHVSNVSSIASHEL</sequence>
<protein>
    <recommendedName>
        <fullName evidence="7">Rhodopsin domain-containing protein</fullName>
    </recommendedName>
</protein>
<dbReference type="Proteomes" id="UP000799764">
    <property type="component" value="Unassembled WGS sequence"/>
</dbReference>
<accession>A0A9P4U5Y1</accession>
<comment type="subcellular location">
    <subcellularLocation>
        <location evidence="1">Membrane</location>
        <topology evidence="1">Multi-pass membrane protein</topology>
    </subcellularLocation>
</comment>
<keyword evidence="4 6" id="KW-0472">Membrane</keyword>
<name>A0A9P4U5Y1_9PLEO</name>
<feature type="domain" description="Rhodopsin" evidence="7">
    <location>
        <begin position="105"/>
        <end position="273"/>
    </location>
</feature>
<feature type="transmembrane region" description="Helical" evidence="6">
    <location>
        <begin position="171"/>
        <end position="192"/>
    </location>
</feature>
<evidence type="ECO:0000256" key="1">
    <source>
        <dbReference type="ARBA" id="ARBA00004141"/>
    </source>
</evidence>
<evidence type="ECO:0000313" key="9">
    <source>
        <dbReference type="Proteomes" id="UP000799764"/>
    </source>
</evidence>
<feature type="transmembrane region" description="Helical" evidence="6">
    <location>
        <begin position="246"/>
        <end position="268"/>
    </location>
</feature>
<gene>
    <name evidence="8" type="ORF">P171DRAFT_491208</name>
</gene>
<proteinExistence type="inferred from homology"/>
<comment type="similarity">
    <text evidence="5">Belongs to the SAT4 family.</text>
</comment>
<feature type="transmembrane region" description="Helical" evidence="6">
    <location>
        <begin position="204"/>
        <end position="226"/>
    </location>
</feature>
<evidence type="ECO:0000256" key="6">
    <source>
        <dbReference type="SAM" id="Phobius"/>
    </source>
</evidence>
<evidence type="ECO:0000256" key="3">
    <source>
        <dbReference type="ARBA" id="ARBA00022989"/>
    </source>
</evidence>
<dbReference type="AlphaFoldDB" id="A0A9P4U5Y1"/>
<evidence type="ECO:0000256" key="5">
    <source>
        <dbReference type="ARBA" id="ARBA00038359"/>
    </source>
</evidence>
<evidence type="ECO:0000256" key="4">
    <source>
        <dbReference type="ARBA" id="ARBA00023136"/>
    </source>
</evidence>
<keyword evidence="2 6" id="KW-0812">Transmembrane</keyword>
<dbReference type="PANTHER" id="PTHR33048">
    <property type="entry name" value="PTH11-LIKE INTEGRAL MEMBRANE PROTEIN (AFU_ORTHOLOGUE AFUA_5G11245)"/>
    <property type="match status" value="1"/>
</dbReference>
<keyword evidence="9" id="KW-1185">Reference proteome</keyword>
<feature type="transmembrane region" description="Helical" evidence="6">
    <location>
        <begin position="128"/>
        <end position="151"/>
    </location>
</feature>
<dbReference type="GO" id="GO:0016020">
    <property type="term" value="C:membrane"/>
    <property type="evidence" value="ECO:0007669"/>
    <property type="project" value="UniProtKB-SubCell"/>
</dbReference>
<reference evidence="8" key="1">
    <citation type="journal article" date="2020" name="Stud. Mycol.">
        <title>101 Dothideomycetes genomes: a test case for predicting lifestyles and emergence of pathogens.</title>
        <authorList>
            <person name="Haridas S."/>
            <person name="Albert R."/>
            <person name="Binder M."/>
            <person name="Bloem J."/>
            <person name="Labutti K."/>
            <person name="Salamov A."/>
            <person name="Andreopoulos B."/>
            <person name="Baker S."/>
            <person name="Barry K."/>
            <person name="Bills G."/>
            <person name="Bluhm B."/>
            <person name="Cannon C."/>
            <person name="Castanera R."/>
            <person name="Culley D."/>
            <person name="Daum C."/>
            <person name="Ezra D."/>
            <person name="Gonzalez J."/>
            <person name="Henrissat B."/>
            <person name="Kuo A."/>
            <person name="Liang C."/>
            <person name="Lipzen A."/>
            <person name="Lutzoni F."/>
            <person name="Magnuson J."/>
            <person name="Mondo S."/>
            <person name="Nolan M."/>
            <person name="Ohm R."/>
            <person name="Pangilinan J."/>
            <person name="Park H.-J."/>
            <person name="Ramirez L."/>
            <person name="Alfaro M."/>
            <person name="Sun H."/>
            <person name="Tritt A."/>
            <person name="Yoshinaga Y."/>
            <person name="Zwiers L.-H."/>
            <person name="Turgeon B."/>
            <person name="Goodwin S."/>
            <person name="Spatafora J."/>
            <person name="Crous P."/>
            <person name="Grigoriev I."/>
        </authorList>
    </citation>
    <scope>NUCLEOTIDE SEQUENCE</scope>
    <source>
        <strain evidence="8">CBS 690.94</strain>
    </source>
</reference>
<feature type="transmembrane region" description="Helical" evidence="6">
    <location>
        <begin position="28"/>
        <end position="48"/>
    </location>
</feature>
<evidence type="ECO:0000256" key="2">
    <source>
        <dbReference type="ARBA" id="ARBA00022692"/>
    </source>
</evidence>
<dbReference type="OrthoDB" id="5329176at2759"/>
<dbReference type="PANTHER" id="PTHR33048:SF156">
    <property type="entry name" value="INTEGRAL MEMBRANE PROTEIN"/>
    <property type="match status" value="1"/>
</dbReference>